<feature type="compositionally biased region" description="Low complexity" evidence="2">
    <location>
        <begin position="116"/>
        <end position="126"/>
    </location>
</feature>
<evidence type="ECO:0000256" key="1">
    <source>
        <dbReference type="PROSITE-ProRule" id="PRU10141"/>
    </source>
</evidence>
<name>A0AAD8NLI3_TARER</name>
<keyword evidence="1" id="KW-0547">Nucleotide-binding</keyword>
<feature type="binding site" evidence="1">
    <location>
        <position position="284"/>
    </location>
    <ligand>
        <name>ATP</name>
        <dbReference type="ChEBI" id="CHEBI:30616"/>
    </ligand>
</feature>
<feature type="region of interest" description="Disordered" evidence="2">
    <location>
        <begin position="77"/>
        <end position="139"/>
    </location>
</feature>
<dbReference type="EMBL" id="JAUHHV010000006">
    <property type="protein sequence ID" value="KAK1420405.1"/>
    <property type="molecule type" value="Genomic_DNA"/>
</dbReference>
<reference evidence="4" key="1">
    <citation type="journal article" date="2023" name="bioRxiv">
        <title>Improved chromosome-level genome assembly for marigold (Tagetes erecta).</title>
        <authorList>
            <person name="Jiang F."/>
            <person name="Yuan L."/>
            <person name="Wang S."/>
            <person name="Wang H."/>
            <person name="Xu D."/>
            <person name="Wang A."/>
            <person name="Fan W."/>
        </authorList>
    </citation>
    <scope>NUCLEOTIDE SEQUENCE</scope>
    <source>
        <strain evidence="4">WSJ</strain>
        <tissue evidence="4">Leaf</tissue>
    </source>
</reference>
<dbReference type="InterPro" id="IPR017441">
    <property type="entry name" value="Protein_kinase_ATP_BS"/>
</dbReference>
<evidence type="ECO:0000259" key="3">
    <source>
        <dbReference type="PROSITE" id="PS50011"/>
    </source>
</evidence>
<dbReference type="Gene3D" id="3.30.200.20">
    <property type="entry name" value="Phosphorylase Kinase, domain 1"/>
    <property type="match status" value="1"/>
</dbReference>
<comment type="caution">
    <text evidence="4">The sequence shown here is derived from an EMBL/GenBank/DDBJ whole genome shotgun (WGS) entry which is preliminary data.</text>
</comment>
<protein>
    <recommendedName>
        <fullName evidence="3">Protein kinase domain-containing protein</fullName>
    </recommendedName>
</protein>
<keyword evidence="1" id="KW-0067">ATP-binding</keyword>
<organism evidence="4 5">
    <name type="scientific">Tagetes erecta</name>
    <name type="common">African marigold</name>
    <dbReference type="NCBI Taxonomy" id="13708"/>
    <lineage>
        <taxon>Eukaryota</taxon>
        <taxon>Viridiplantae</taxon>
        <taxon>Streptophyta</taxon>
        <taxon>Embryophyta</taxon>
        <taxon>Tracheophyta</taxon>
        <taxon>Spermatophyta</taxon>
        <taxon>Magnoliopsida</taxon>
        <taxon>eudicotyledons</taxon>
        <taxon>Gunneridae</taxon>
        <taxon>Pentapetalae</taxon>
        <taxon>asterids</taxon>
        <taxon>campanulids</taxon>
        <taxon>Asterales</taxon>
        <taxon>Asteraceae</taxon>
        <taxon>Asteroideae</taxon>
        <taxon>Heliantheae alliance</taxon>
        <taxon>Tageteae</taxon>
        <taxon>Tagetes</taxon>
    </lineage>
</organism>
<dbReference type="AlphaFoldDB" id="A0AAD8NLI3"/>
<dbReference type="PROSITE" id="PS00107">
    <property type="entry name" value="PROTEIN_KINASE_ATP"/>
    <property type="match status" value="1"/>
</dbReference>
<dbReference type="InterPro" id="IPR000719">
    <property type="entry name" value="Prot_kinase_dom"/>
</dbReference>
<feature type="region of interest" description="Disordered" evidence="2">
    <location>
        <begin position="158"/>
        <end position="188"/>
    </location>
</feature>
<dbReference type="InterPro" id="IPR051681">
    <property type="entry name" value="Ser/Thr_Kinases-Pseudokinases"/>
</dbReference>
<dbReference type="Pfam" id="PF07714">
    <property type="entry name" value="PK_Tyr_Ser-Thr"/>
    <property type="match status" value="1"/>
</dbReference>
<feature type="compositionally biased region" description="Polar residues" evidence="2">
    <location>
        <begin position="172"/>
        <end position="188"/>
    </location>
</feature>
<feature type="domain" description="Protein kinase" evidence="3">
    <location>
        <begin position="257"/>
        <end position="333"/>
    </location>
</feature>
<evidence type="ECO:0000313" key="5">
    <source>
        <dbReference type="Proteomes" id="UP001229421"/>
    </source>
</evidence>
<dbReference type="PROSITE" id="PS50011">
    <property type="entry name" value="PROTEIN_KINASE_DOM"/>
    <property type="match status" value="1"/>
</dbReference>
<dbReference type="Proteomes" id="UP001229421">
    <property type="component" value="Unassembled WGS sequence"/>
</dbReference>
<feature type="compositionally biased region" description="Polar residues" evidence="2">
    <location>
        <begin position="80"/>
        <end position="91"/>
    </location>
</feature>
<sequence length="333" mass="36882">MLVDIVRYPGHLVPFSAKAVYISHVYVIGQGESGENDSCDSPIEPNSPVQGAAENLNECLLPGEPIVTNAAWGRNKIAPSEQSTPGSSSEHNLFRGHGRSILGGQRDSQSGPEMTVSRSAGASPVGSRRRRRRSSATMIPEIGDDIVRVVRAMNDTLKRNHPPRELVDEHGTSPNRQVNASGSHNHRWQTSCPKAISLPSSPQKYRTLVHGSETNETESLEGNFDTITTWNKLLESSSIGNEPWFPYPEWNIDYSELTVGSRVGIGFFGEVFRGTWNGIEVAIKVLLEQEVTAENIEDFYNEISILSRLRHPNDSRINLYYSLVLAQRPLISH</sequence>
<dbReference type="GO" id="GO:0005524">
    <property type="term" value="F:ATP binding"/>
    <property type="evidence" value="ECO:0007669"/>
    <property type="project" value="UniProtKB-UniRule"/>
</dbReference>
<feature type="compositionally biased region" description="Basic and acidic residues" evidence="2">
    <location>
        <begin position="158"/>
        <end position="171"/>
    </location>
</feature>
<evidence type="ECO:0000256" key="2">
    <source>
        <dbReference type="SAM" id="MobiDB-lite"/>
    </source>
</evidence>
<dbReference type="PANTHER" id="PTHR44329:SF275">
    <property type="entry name" value="SERINE_THREONINE_DUAL SPECIFICITY PROTEIN KINASE, CATALYTIC DOMAIN-CONTAINING PROTEIN-RELATED"/>
    <property type="match status" value="1"/>
</dbReference>
<dbReference type="InterPro" id="IPR011009">
    <property type="entry name" value="Kinase-like_dom_sf"/>
</dbReference>
<dbReference type="SUPFAM" id="SSF56112">
    <property type="entry name" value="Protein kinase-like (PK-like)"/>
    <property type="match status" value="1"/>
</dbReference>
<dbReference type="InterPro" id="IPR001245">
    <property type="entry name" value="Ser-Thr/Tyr_kinase_cat_dom"/>
</dbReference>
<proteinExistence type="predicted"/>
<dbReference type="PANTHER" id="PTHR44329">
    <property type="entry name" value="SERINE/THREONINE-PROTEIN KINASE TNNI3K-RELATED"/>
    <property type="match status" value="1"/>
</dbReference>
<gene>
    <name evidence="4" type="ORF">QVD17_21965</name>
</gene>
<dbReference type="GO" id="GO:0004674">
    <property type="term" value="F:protein serine/threonine kinase activity"/>
    <property type="evidence" value="ECO:0007669"/>
    <property type="project" value="TreeGrafter"/>
</dbReference>
<accession>A0AAD8NLI3</accession>
<evidence type="ECO:0000313" key="4">
    <source>
        <dbReference type="EMBL" id="KAK1420405.1"/>
    </source>
</evidence>
<keyword evidence="5" id="KW-1185">Reference proteome</keyword>